<proteinExistence type="predicted"/>
<dbReference type="RefSeq" id="WP_110935477.1">
    <property type="nucleotide sequence ID" value="NZ_KZ614146.1"/>
</dbReference>
<dbReference type="OrthoDB" id="2440826at2"/>
<sequence length="104" mass="11850">MNEYLMIFIFFAVMIYKVMKNRKIMKELKIIQILGIIVSYTIVILVASVIIIYPGNWIAGFSPNNIGRVFIQVIIICITLYISRSLLKIALLQITNGVVPKNSD</sequence>
<accession>A0A3A9K4W5</accession>
<feature type="transmembrane region" description="Helical" evidence="1">
    <location>
        <begin position="65"/>
        <end position="83"/>
    </location>
</feature>
<evidence type="ECO:0000256" key="1">
    <source>
        <dbReference type="SAM" id="Phobius"/>
    </source>
</evidence>
<keyword evidence="1" id="KW-1133">Transmembrane helix</keyword>
<feature type="transmembrane region" description="Helical" evidence="1">
    <location>
        <begin position="33"/>
        <end position="53"/>
    </location>
</feature>
<organism evidence="2 3">
    <name type="scientific">Salipaludibacillus neizhouensis</name>
    <dbReference type="NCBI Taxonomy" id="885475"/>
    <lineage>
        <taxon>Bacteria</taxon>
        <taxon>Bacillati</taxon>
        <taxon>Bacillota</taxon>
        <taxon>Bacilli</taxon>
        <taxon>Bacillales</taxon>
        <taxon>Bacillaceae</taxon>
    </lineage>
</organism>
<protein>
    <submittedName>
        <fullName evidence="2">Uncharacterized protein</fullName>
    </submittedName>
</protein>
<keyword evidence="1" id="KW-0472">Membrane</keyword>
<feature type="transmembrane region" description="Helical" evidence="1">
    <location>
        <begin position="6"/>
        <end position="21"/>
    </location>
</feature>
<evidence type="ECO:0000313" key="3">
    <source>
        <dbReference type="Proteomes" id="UP000281498"/>
    </source>
</evidence>
<dbReference type="EMBL" id="PDOE01000003">
    <property type="protein sequence ID" value="RKL67359.1"/>
    <property type="molecule type" value="Genomic_DNA"/>
</dbReference>
<dbReference type="Proteomes" id="UP000281498">
    <property type="component" value="Unassembled WGS sequence"/>
</dbReference>
<reference evidence="2 3" key="1">
    <citation type="submission" date="2017-10" db="EMBL/GenBank/DDBJ databases">
        <title>Bacillus sp. nov., a halophilic bacterium isolated from a Keqin Lake.</title>
        <authorList>
            <person name="Wang H."/>
        </authorList>
    </citation>
    <scope>NUCLEOTIDE SEQUENCE [LARGE SCALE GENOMIC DNA]</scope>
    <source>
        <strain evidence="2 3">KCTC 13187</strain>
    </source>
</reference>
<comment type="caution">
    <text evidence="2">The sequence shown here is derived from an EMBL/GenBank/DDBJ whole genome shotgun (WGS) entry which is preliminary data.</text>
</comment>
<dbReference type="AlphaFoldDB" id="A0A3A9K4W5"/>
<evidence type="ECO:0000313" key="2">
    <source>
        <dbReference type="EMBL" id="RKL67359.1"/>
    </source>
</evidence>
<gene>
    <name evidence="2" type="ORF">CR203_08290</name>
</gene>
<keyword evidence="3" id="KW-1185">Reference proteome</keyword>
<keyword evidence="1" id="KW-0812">Transmembrane</keyword>
<name>A0A3A9K4W5_9BACI</name>